<dbReference type="InterPro" id="IPR041561">
    <property type="entry name" value="PglD_N"/>
</dbReference>
<dbReference type="RefSeq" id="WP_058641713.1">
    <property type="nucleotide sequence ID" value="NZ_LDSL01000054.1"/>
</dbReference>
<organism evidence="4 5">
    <name type="scientific">Pseudacidovorax intermedius</name>
    <dbReference type="NCBI Taxonomy" id="433924"/>
    <lineage>
        <taxon>Bacteria</taxon>
        <taxon>Pseudomonadati</taxon>
        <taxon>Pseudomonadota</taxon>
        <taxon>Betaproteobacteria</taxon>
        <taxon>Burkholderiales</taxon>
        <taxon>Comamonadaceae</taxon>
        <taxon>Pseudacidovorax</taxon>
    </lineage>
</organism>
<dbReference type="InterPro" id="IPR050179">
    <property type="entry name" value="Trans_hexapeptide_repeat"/>
</dbReference>
<dbReference type="EMBL" id="LDSL01000054">
    <property type="protein sequence ID" value="KTT22728.1"/>
    <property type="molecule type" value="Genomic_DNA"/>
</dbReference>
<evidence type="ECO:0000313" key="5">
    <source>
        <dbReference type="Proteomes" id="UP000072741"/>
    </source>
</evidence>
<evidence type="ECO:0000259" key="3">
    <source>
        <dbReference type="Pfam" id="PF17836"/>
    </source>
</evidence>
<dbReference type="Pfam" id="PF17836">
    <property type="entry name" value="PglD_N"/>
    <property type="match status" value="1"/>
</dbReference>
<proteinExistence type="inferred from homology"/>
<dbReference type="GO" id="GO:0016740">
    <property type="term" value="F:transferase activity"/>
    <property type="evidence" value="ECO:0007669"/>
    <property type="project" value="UniProtKB-KW"/>
</dbReference>
<dbReference type="InterPro" id="IPR020019">
    <property type="entry name" value="AcTrfase_PglD-like"/>
</dbReference>
<dbReference type="SUPFAM" id="SSF51161">
    <property type="entry name" value="Trimeric LpxA-like enzymes"/>
    <property type="match status" value="1"/>
</dbReference>
<dbReference type="OrthoDB" id="272049at2"/>
<dbReference type="Gene3D" id="3.40.50.20">
    <property type="match status" value="1"/>
</dbReference>
<dbReference type="CDD" id="cd03360">
    <property type="entry name" value="LbH_AT_putative"/>
    <property type="match status" value="1"/>
</dbReference>
<dbReference type="PANTHER" id="PTHR43300">
    <property type="entry name" value="ACETYLTRANSFERASE"/>
    <property type="match status" value="1"/>
</dbReference>
<reference evidence="4 5" key="1">
    <citation type="journal article" date="2016" name="Front. Microbiol.">
        <title>Genomic Resource of Rice Seed Associated Bacteria.</title>
        <authorList>
            <person name="Midha S."/>
            <person name="Bansal K."/>
            <person name="Sharma S."/>
            <person name="Kumar N."/>
            <person name="Patil P.P."/>
            <person name="Chaudhry V."/>
            <person name="Patil P.B."/>
        </authorList>
    </citation>
    <scope>NUCLEOTIDE SEQUENCE [LARGE SCALE GENOMIC DNA]</scope>
    <source>
        <strain evidence="4 5">NS331</strain>
    </source>
</reference>
<comment type="similarity">
    <text evidence="1">Belongs to the transferase hexapeptide repeat family.</text>
</comment>
<evidence type="ECO:0000256" key="1">
    <source>
        <dbReference type="ARBA" id="ARBA00007274"/>
    </source>
</evidence>
<gene>
    <name evidence="4" type="ORF">NS331_09220</name>
</gene>
<dbReference type="Gene3D" id="2.160.10.10">
    <property type="entry name" value="Hexapeptide repeat proteins"/>
    <property type="match status" value="1"/>
</dbReference>
<comment type="caution">
    <text evidence="4">The sequence shown here is derived from an EMBL/GenBank/DDBJ whole genome shotgun (WGS) entry which is preliminary data.</text>
</comment>
<feature type="domain" description="PglD N-terminal" evidence="3">
    <location>
        <begin position="4"/>
        <end position="80"/>
    </location>
</feature>
<protein>
    <submittedName>
        <fullName evidence="4">Acetyltransferase</fullName>
    </submittedName>
</protein>
<sequence length="209" mass="22132">MKDVYIINAGGFGRNMASVARSDSAHGTEWVVRGFLDNRPGLPRVADLPIVGDPASFRWEPHQILVCALGDPAQRRRYAEPLLAQGADFMNLMPKLHRSDRVGMGVGCLFEHHVSIGADAQLGSFVIVLANTIVGYDVHVGSYTTIGSFVFIGGGAQIGENVTIHPHATILPDVKVGDGATIGAGSVVIGNVAPGTTVFGNPAKRFSFR</sequence>
<dbReference type="Pfam" id="PF00132">
    <property type="entry name" value="Hexapep"/>
    <property type="match status" value="1"/>
</dbReference>
<dbReference type="InterPro" id="IPR011004">
    <property type="entry name" value="Trimer_LpxA-like_sf"/>
</dbReference>
<dbReference type="PANTHER" id="PTHR43300:SF7">
    <property type="entry name" value="UDP-N-ACETYLBACILLOSAMINE N-ACETYLTRANSFERASE"/>
    <property type="match status" value="1"/>
</dbReference>
<evidence type="ECO:0000256" key="2">
    <source>
        <dbReference type="PIRSR" id="PIRSR620019-2"/>
    </source>
</evidence>
<dbReference type="Proteomes" id="UP000072741">
    <property type="component" value="Unassembled WGS sequence"/>
</dbReference>
<keyword evidence="5" id="KW-1185">Reference proteome</keyword>
<dbReference type="AlphaFoldDB" id="A0A147GYU3"/>
<dbReference type="InterPro" id="IPR001451">
    <property type="entry name" value="Hexapep"/>
</dbReference>
<accession>A0A147GYU3</accession>
<keyword evidence="4" id="KW-0808">Transferase</keyword>
<evidence type="ECO:0000313" key="4">
    <source>
        <dbReference type="EMBL" id="KTT22728.1"/>
    </source>
</evidence>
<feature type="binding site" evidence="2">
    <location>
        <position position="70"/>
    </location>
    <ligand>
        <name>substrate</name>
    </ligand>
</feature>
<name>A0A147GYU3_9BURK</name>